<comment type="caution">
    <text evidence="11">The sequence shown here is derived from an EMBL/GenBank/DDBJ whole genome shotgun (WGS) entry which is preliminary data.</text>
</comment>
<comment type="catalytic activity">
    <reaction evidence="1 9">
        <text>N-(5-phospho-beta-D-ribosyl)anthranilate = 1-(2-carboxyphenylamino)-1-deoxy-D-ribulose 5-phosphate</text>
        <dbReference type="Rhea" id="RHEA:21540"/>
        <dbReference type="ChEBI" id="CHEBI:18277"/>
        <dbReference type="ChEBI" id="CHEBI:58613"/>
        <dbReference type="EC" id="5.3.1.24"/>
    </reaction>
</comment>
<evidence type="ECO:0000256" key="2">
    <source>
        <dbReference type="ARBA" id="ARBA00004664"/>
    </source>
</evidence>
<sequence length="216" mass="22423">MKICGLTTPETLRAAVDAGADFVGLVAYPRSPRAVSPLRAAALLEEAGMARERPVKVVVVTVNPDDALLKGIADWIAPNFIQLHGSETPERAQQVRAITGAGIIKCIPVSGPADLEAASVWSEAADHLMFDARTPEGSSLPGGMGLSFDWTMLKGRAFARPWFLAGGLNPDNVAQALGASGAPMVDVSSGVESAPGVKEPALIAAFVEAVRATSPR</sequence>
<dbReference type="NCBIfam" id="NF002295">
    <property type="entry name" value="PRK01222.1-1"/>
    <property type="match status" value="1"/>
</dbReference>
<evidence type="ECO:0000256" key="1">
    <source>
        <dbReference type="ARBA" id="ARBA00001164"/>
    </source>
</evidence>
<proteinExistence type="inferred from homology"/>
<comment type="similarity">
    <text evidence="9">Belongs to the TrpF family.</text>
</comment>
<keyword evidence="12" id="KW-1185">Reference proteome</keyword>
<dbReference type="PANTHER" id="PTHR42894">
    <property type="entry name" value="N-(5'-PHOSPHORIBOSYL)ANTHRANILATE ISOMERASE"/>
    <property type="match status" value="1"/>
</dbReference>
<dbReference type="InterPro" id="IPR013785">
    <property type="entry name" value="Aldolase_TIM"/>
</dbReference>
<accession>A0A8E0KGX2</accession>
<comment type="pathway">
    <text evidence="2 9">Amino-acid biosynthesis; L-tryptophan biosynthesis; L-tryptophan from chorismate: step 3/5.</text>
</comment>
<dbReference type="AlphaFoldDB" id="A0A8E0KGX2"/>
<dbReference type="EC" id="5.3.1.24" evidence="3 9"/>
<gene>
    <name evidence="9" type="primary">trpF</name>
    <name evidence="11" type="ORF">MBEBAB_0093</name>
</gene>
<reference evidence="12" key="1">
    <citation type="journal article" date="2013" name="Genome Announc.">
        <title>Draft Genome Sequence of the Dimorphic Prosthecate Bacterium Brevundimonas abyssalis TAR-001T.</title>
        <authorList>
            <person name="Tsubouchi T."/>
            <person name="Nishi S."/>
            <person name="Usui K."/>
            <person name="Shimane Y."/>
            <person name="Takaki Y."/>
            <person name="Maruyama T."/>
            <person name="Hatada Y."/>
        </authorList>
    </citation>
    <scope>NUCLEOTIDE SEQUENCE [LARGE SCALE GENOMIC DNA]</scope>
    <source>
        <strain evidence="12">TAR-001</strain>
    </source>
</reference>
<dbReference type="GO" id="GO:0004640">
    <property type="term" value="F:phosphoribosylanthranilate isomerase activity"/>
    <property type="evidence" value="ECO:0007669"/>
    <property type="project" value="UniProtKB-UniRule"/>
</dbReference>
<dbReference type="GO" id="GO:0000162">
    <property type="term" value="P:L-tryptophan biosynthetic process"/>
    <property type="evidence" value="ECO:0007669"/>
    <property type="project" value="UniProtKB-UniRule"/>
</dbReference>
<evidence type="ECO:0000256" key="7">
    <source>
        <dbReference type="ARBA" id="ARBA00023141"/>
    </source>
</evidence>
<dbReference type="SUPFAM" id="SSF51366">
    <property type="entry name" value="Ribulose-phoshate binding barrel"/>
    <property type="match status" value="1"/>
</dbReference>
<evidence type="ECO:0000256" key="4">
    <source>
        <dbReference type="ARBA" id="ARBA00022272"/>
    </source>
</evidence>
<evidence type="ECO:0000256" key="9">
    <source>
        <dbReference type="HAMAP-Rule" id="MF_00135"/>
    </source>
</evidence>
<evidence type="ECO:0000313" key="12">
    <source>
        <dbReference type="Proteomes" id="UP000016569"/>
    </source>
</evidence>
<dbReference type="InterPro" id="IPR011060">
    <property type="entry name" value="RibuloseP-bd_barrel"/>
</dbReference>
<evidence type="ECO:0000256" key="8">
    <source>
        <dbReference type="ARBA" id="ARBA00023235"/>
    </source>
</evidence>
<keyword evidence="7 9" id="KW-0057">Aromatic amino acid biosynthesis</keyword>
<protein>
    <recommendedName>
        <fullName evidence="4 9">N-(5'-phosphoribosyl)anthranilate isomerase</fullName>
        <shortName evidence="9">PRAI</shortName>
        <ecNumber evidence="3 9">5.3.1.24</ecNumber>
    </recommendedName>
</protein>
<keyword evidence="8 9" id="KW-0413">Isomerase</keyword>
<evidence type="ECO:0000256" key="5">
    <source>
        <dbReference type="ARBA" id="ARBA00022605"/>
    </source>
</evidence>
<dbReference type="Proteomes" id="UP000016569">
    <property type="component" value="Unassembled WGS sequence"/>
</dbReference>
<dbReference type="CDD" id="cd00405">
    <property type="entry name" value="PRAI"/>
    <property type="match status" value="1"/>
</dbReference>
<evidence type="ECO:0000256" key="3">
    <source>
        <dbReference type="ARBA" id="ARBA00012572"/>
    </source>
</evidence>
<evidence type="ECO:0000313" key="11">
    <source>
        <dbReference type="EMBL" id="GAD57843.1"/>
    </source>
</evidence>
<evidence type="ECO:0000256" key="6">
    <source>
        <dbReference type="ARBA" id="ARBA00022822"/>
    </source>
</evidence>
<dbReference type="InterPro" id="IPR044643">
    <property type="entry name" value="TrpF_fam"/>
</dbReference>
<dbReference type="Gene3D" id="3.20.20.70">
    <property type="entry name" value="Aldolase class I"/>
    <property type="match status" value="1"/>
</dbReference>
<name>A0A8E0KGX2_9CAUL</name>
<dbReference type="HAMAP" id="MF_00135">
    <property type="entry name" value="PRAI"/>
    <property type="match status" value="1"/>
</dbReference>
<organism evidence="11 12">
    <name type="scientific">Brevundimonas abyssalis TAR-001</name>
    <dbReference type="NCBI Taxonomy" id="1391729"/>
    <lineage>
        <taxon>Bacteria</taxon>
        <taxon>Pseudomonadati</taxon>
        <taxon>Pseudomonadota</taxon>
        <taxon>Alphaproteobacteria</taxon>
        <taxon>Caulobacterales</taxon>
        <taxon>Caulobacteraceae</taxon>
        <taxon>Brevundimonas</taxon>
    </lineage>
</organism>
<dbReference type="InterPro" id="IPR001240">
    <property type="entry name" value="PRAI_dom"/>
</dbReference>
<evidence type="ECO:0000259" key="10">
    <source>
        <dbReference type="Pfam" id="PF00697"/>
    </source>
</evidence>
<dbReference type="EMBL" id="BATC01000001">
    <property type="protein sequence ID" value="GAD57843.1"/>
    <property type="molecule type" value="Genomic_DNA"/>
</dbReference>
<keyword evidence="6 9" id="KW-0822">Tryptophan biosynthesis</keyword>
<keyword evidence="5 9" id="KW-0028">Amino-acid biosynthesis</keyword>
<feature type="domain" description="N-(5'phosphoribosyl) anthranilate isomerase (PRAI)" evidence="10">
    <location>
        <begin position="2"/>
        <end position="208"/>
    </location>
</feature>
<dbReference type="Pfam" id="PF00697">
    <property type="entry name" value="PRAI"/>
    <property type="match status" value="1"/>
</dbReference>
<dbReference type="PANTHER" id="PTHR42894:SF1">
    <property type="entry name" value="N-(5'-PHOSPHORIBOSYL)ANTHRANILATE ISOMERASE"/>
    <property type="match status" value="1"/>
</dbReference>
<dbReference type="UniPathway" id="UPA00035">
    <property type="reaction ID" value="UER00042"/>
</dbReference>